<dbReference type="RefSeq" id="WP_144427503.1">
    <property type="nucleotide sequence ID" value="NZ_JACJTB010000003.1"/>
</dbReference>
<feature type="chain" id="PRO_5046503957" evidence="2">
    <location>
        <begin position="26"/>
        <end position="111"/>
    </location>
</feature>
<dbReference type="EMBL" id="JACJTB010000003">
    <property type="protein sequence ID" value="MBD2593712.1"/>
    <property type="molecule type" value="Genomic_DNA"/>
</dbReference>
<feature type="compositionally biased region" description="Polar residues" evidence="1">
    <location>
        <begin position="87"/>
        <end position="98"/>
    </location>
</feature>
<organism evidence="3 4">
    <name type="scientific">Nostoc spongiaeforme FACHB-130</name>
    <dbReference type="NCBI Taxonomy" id="1357510"/>
    <lineage>
        <taxon>Bacteria</taxon>
        <taxon>Bacillati</taxon>
        <taxon>Cyanobacteriota</taxon>
        <taxon>Cyanophyceae</taxon>
        <taxon>Nostocales</taxon>
        <taxon>Nostocaceae</taxon>
        <taxon>Nostoc</taxon>
    </lineage>
</organism>
<keyword evidence="4" id="KW-1185">Reference proteome</keyword>
<sequence length="111" mass="12516">MMIAKQSLPLAVFLALIVLPGAASASRIEIRTDDGTTIVDSDEGVKITSDEDRDQITDSYYTQSESSARRRLRRYYRQAPCRRYTSSYTKRQTSYSGRSVSQTTTSTTVCR</sequence>
<keyword evidence="2" id="KW-0732">Signal</keyword>
<reference evidence="3 4" key="1">
    <citation type="journal article" date="2020" name="ISME J.">
        <title>Comparative genomics reveals insights into cyanobacterial evolution and habitat adaptation.</title>
        <authorList>
            <person name="Chen M.Y."/>
            <person name="Teng W.K."/>
            <person name="Zhao L."/>
            <person name="Hu C.X."/>
            <person name="Zhou Y.K."/>
            <person name="Han B.P."/>
            <person name="Song L.R."/>
            <person name="Shu W.S."/>
        </authorList>
    </citation>
    <scope>NUCLEOTIDE SEQUENCE [LARGE SCALE GENOMIC DNA]</scope>
    <source>
        <strain evidence="3 4">FACHB-130</strain>
    </source>
</reference>
<feature type="region of interest" description="Disordered" evidence="1">
    <location>
        <begin position="87"/>
        <end position="111"/>
    </location>
</feature>
<accession>A0ABR8FU04</accession>
<feature type="signal peptide" evidence="2">
    <location>
        <begin position="1"/>
        <end position="25"/>
    </location>
</feature>
<evidence type="ECO:0000256" key="2">
    <source>
        <dbReference type="SAM" id="SignalP"/>
    </source>
</evidence>
<dbReference type="Proteomes" id="UP000603457">
    <property type="component" value="Unassembled WGS sequence"/>
</dbReference>
<feature type="compositionally biased region" description="Low complexity" evidence="1">
    <location>
        <begin position="99"/>
        <end position="111"/>
    </location>
</feature>
<evidence type="ECO:0000313" key="4">
    <source>
        <dbReference type="Proteomes" id="UP000603457"/>
    </source>
</evidence>
<evidence type="ECO:0000256" key="1">
    <source>
        <dbReference type="SAM" id="MobiDB-lite"/>
    </source>
</evidence>
<gene>
    <name evidence="3" type="ORF">H6G74_05130</name>
</gene>
<proteinExistence type="predicted"/>
<evidence type="ECO:0000313" key="3">
    <source>
        <dbReference type="EMBL" id="MBD2593712.1"/>
    </source>
</evidence>
<name>A0ABR8FU04_9NOSO</name>
<protein>
    <submittedName>
        <fullName evidence="3">Uncharacterized protein</fullName>
    </submittedName>
</protein>
<comment type="caution">
    <text evidence="3">The sequence shown here is derived from an EMBL/GenBank/DDBJ whole genome shotgun (WGS) entry which is preliminary data.</text>
</comment>